<evidence type="ECO:0000313" key="8">
    <source>
        <dbReference type="Ensembl" id="ENSKMAP00000013674.1"/>
    </source>
</evidence>
<dbReference type="InterPro" id="IPR036179">
    <property type="entry name" value="Ig-like_dom_sf"/>
</dbReference>
<dbReference type="GO" id="GO:0005912">
    <property type="term" value="C:adherens junction"/>
    <property type="evidence" value="ECO:0007669"/>
    <property type="project" value="TreeGrafter"/>
</dbReference>
<dbReference type="Gene3D" id="2.60.40.10">
    <property type="entry name" value="Immunoglobulins"/>
    <property type="match status" value="1"/>
</dbReference>
<feature type="domain" description="Ig-like" evidence="7">
    <location>
        <begin position="29"/>
        <end position="110"/>
    </location>
</feature>
<evidence type="ECO:0000313" key="9">
    <source>
        <dbReference type="Proteomes" id="UP000264800"/>
    </source>
</evidence>
<keyword evidence="5" id="KW-1015">Disulfide bond</keyword>
<keyword evidence="4" id="KW-0472">Membrane</keyword>
<keyword evidence="9" id="KW-1185">Reference proteome</keyword>
<dbReference type="Ensembl" id="ENSKMAT00000013882.1">
    <property type="protein sequence ID" value="ENSKMAP00000013674.1"/>
    <property type="gene ID" value="ENSKMAG00000010263.1"/>
</dbReference>
<dbReference type="InterPro" id="IPR003599">
    <property type="entry name" value="Ig_sub"/>
</dbReference>
<sequence length="169" mass="19107">MLLLSGKFFFRFSEARKLNVPPGVTGSLGDNVTLPCQIQSQEETKITQIHIIVFNIQYGISIHESPLKGRVNISEQSLTITDVEKTDEGLYTCSIVSFPGGALEGTTKLTVVVPLPHFLTIKGRWWKEKMLKKEEFALSMENQLDSNMTRSPFSICKNKNHEKLKNIYC</sequence>
<evidence type="ECO:0000256" key="3">
    <source>
        <dbReference type="ARBA" id="ARBA00022737"/>
    </source>
</evidence>
<proteinExistence type="predicted"/>
<dbReference type="GO" id="GO:0007157">
    <property type="term" value="P:heterophilic cell-cell adhesion via plasma membrane cell adhesion molecules"/>
    <property type="evidence" value="ECO:0007669"/>
    <property type="project" value="TreeGrafter"/>
</dbReference>
<accession>A0A3Q3AQC2</accession>
<dbReference type="SUPFAM" id="SSF48726">
    <property type="entry name" value="Immunoglobulin"/>
    <property type="match status" value="1"/>
</dbReference>
<comment type="subcellular location">
    <subcellularLocation>
        <location evidence="1">Membrane</location>
    </subcellularLocation>
</comment>
<dbReference type="GeneTree" id="ENSGT01030000234778"/>
<evidence type="ECO:0000256" key="6">
    <source>
        <dbReference type="ARBA" id="ARBA00023180"/>
    </source>
</evidence>
<dbReference type="InterPro" id="IPR013783">
    <property type="entry name" value="Ig-like_fold"/>
</dbReference>
<keyword evidence="2" id="KW-0732">Signal</keyword>
<name>A0A3Q3AQC2_KRYMA</name>
<dbReference type="GO" id="GO:0007156">
    <property type="term" value="P:homophilic cell adhesion via plasma membrane adhesion molecules"/>
    <property type="evidence" value="ECO:0007669"/>
    <property type="project" value="TreeGrafter"/>
</dbReference>
<evidence type="ECO:0000256" key="2">
    <source>
        <dbReference type="ARBA" id="ARBA00022729"/>
    </source>
</evidence>
<dbReference type="PANTHER" id="PTHR23277:SF108">
    <property type="entry name" value="FASCICLIN-3"/>
    <property type="match status" value="1"/>
</dbReference>
<evidence type="ECO:0000256" key="5">
    <source>
        <dbReference type="ARBA" id="ARBA00023157"/>
    </source>
</evidence>
<dbReference type="InterPro" id="IPR007110">
    <property type="entry name" value="Ig-like_dom"/>
</dbReference>
<dbReference type="GO" id="GO:0016020">
    <property type="term" value="C:membrane"/>
    <property type="evidence" value="ECO:0007669"/>
    <property type="project" value="UniProtKB-SubCell"/>
</dbReference>
<evidence type="ECO:0000259" key="7">
    <source>
        <dbReference type="PROSITE" id="PS50835"/>
    </source>
</evidence>
<dbReference type="AlphaFoldDB" id="A0A3Q3AQC2"/>
<dbReference type="InterPro" id="IPR051427">
    <property type="entry name" value="Nectin/Nectin-like"/>
</dbReference>
<dbReference type="PANTHER" id="PTHR23277">
    <property type="entry name" value="NECTIN-RELATED"/>
    <property type="match status" value="1"/>
</dbReference>
<evidence type="ECO:0000256" key="4">
    <source>
        <dbReference type="ARBA" id="ARBA00023136"/>
    </source>
</evidence>
<dbReference type="SMART" id="SM00409">
    <property type="entry name" value="IG"/>
    <property type="match status" value="1"/>
</dbReference>
<organism evidence="8 9">
    <name type="scientific">Kryptolebias marmoratus</name>
    <name type="common">Mangrove killifish</name>
    <name type="synonym">Rivulus marmoratus</name>
    <dbReference type="NCBI Taxonomy" id="37003"/>
    <lineage>
        <taxon>Eukaryota</taxon>
        <taxon>Metazoa</taxon>
        <taxon>Chordata</taxon>
        <taxon>Craniata</taxon>
        <taxon>Vertebrata</taxon>
        <taxon>Euteleostomi</taxon>
        <taxon>Actinopterygii</taxon>
        <taxon>Neopterygii</taxon>
        <taxon>Teleostei</taxon>
        <taxon>Neoteleostei</taxon>
        <taxon>Acanthomorphata</taxon>
        <taxon>Ovalentaria</taxon>
        <taxon>Atherinomorphae</taxon>
        <taxon>Cyprinodontiformes</taxon>
        <taxon>Rivulidae</taxon>
        <taxon>Kryptolebias</taxon>
    </lineage>
</organism>
<reference evidence="8" key="2">
    <citation type="submission" date="2025-09" db="UniProtKB">
        <authorList>
            <consortium name="Ensembl"/>
        </authorList>
    </citation>
    <scope>IDENTIFICATION</scope>
</reference>
<dbReference type="STRING" id="37003.ENSKMAP00000013674"/>
<reference evidence="8" key="1">
    <citation type="submission" date="2025-08" db="UniProtKB">
        <authorList>
            <consortium name="Ensembl"/>
        </authorList>
    </citation>
    <scope>IDENTIFICATION</scope>
</reference>
<dbReference type="PROSITE" id="PS50835">
    <property type="entry name" value="IG_LIKE"/>
    <property type="match status" value="1"/>
</dbReference>
<evidence type="ECO:0000256" key="1">
    <source>
        <dbReference type="ARBA" id="ARBA00004370"/>
    </source>
</evidence>
<dbReference type="Proteomes" id="UP000264800">
    <property type="component" value="Unplaced"/>
</dbReference>
<dbReference type="Pfam" id="PF07686">
    <property type="entry name" value="V-set"/>
    <property type="match status" value="1"/>
</dbReference>
<protein>
    <recommendedName>
        <fullName evidence="7">Ig-like domain-containing protein</fullName>
    </recommendedName>
</protein>
<dbReference type="InterPro" id="IPR013106">
    <property type="entry name" value="Ig_V-set"/>
</dbReference>
<keyword evidence="3" id="KW-0677">Repeat</keyword>
<keyword evidence="6" id="KW-0325">Glycoprotein</keyword>